<sequence length="80" mass="9058">MSVLLTSSSFAPSDFCSDDVRVTYVRQPSRSRRVYTVYEVEEPLKVVVDAAPVVKYRVTTTTTTTRKVVRSSPPKYKIVL</sequence>
<accession>A0A815HP14</accession>
<evidence type="ECO:0000313" key="1">
    <source>
        <dbReference type="EMBL" id="CAF1355124.1"/>
    </source>
</evidence>
<name>A0A815HP14_ADIRI</name>
<evidence type="ECO:0000313" key="2">
    <source>
        <dbReference type="Proteomes" id="UP000663828"/>
    </source>
</evidence>
<protein>
    <submittedName>
        <fullName evidence="1">Uncharacterized protein</fullName>
    </submittedName>
</protein>
<dbReference type="Proteomes" id="UP000663828">
    <property type="component" value="Unassembled WGS sequence"/>
</dbReference>
<proteinExistence type="predicted"/>
<reference evidence="1" key="1">
    <citation type="submission" date="2021-02" db="EMBL/GenBank/DDBJ databases">
        <authorList>
            <person name="Nowell W R."/>
        </authorList>
    </citation>
    <scope>NUCLEOTIDE SEQUENCE</scope>
</reference>
<dbReference type="AlphaFoldDB" id="A0A815HP14"/>
<gene>
    <name evidence="1" type="ORF">XAT740_LOCUS31701</name>
</gene>
<organism evidence="1 2">
    <name type="scientific">Adineta ricciae</name>
    <name type="common">Rotifer</name>
    <dbReference type="NCBI Taxonomy" id="249248"/>
    <lineage>
        <taxon>Eukaryota</taxon>
        <taxon>Metazoa</taxon>
        <taxon>Spiralia</taxon>
        <taxon>Gnathifera</taxon>
        <taxon>Rotifera</taxon>
        <taxon>Eurotatoria</taxon>
        <taxon>Bdelloidea</taxon>
        <taxon>Adinetida</taxon>
        <taxon>Adinetidae</taxon>
        <taxon>Adineta</taxon>
    </lineage>
</organism>
<comment type="caution">
    <text evidence="1">The sequence shown here is derived from an EMBL/GenBank/DDBJ whole genome shotgun (WGS) entry which is preliminary data.</text>
</comment>
<keyword evidence="2" id="KW-1185">Reference proteome</keyword>
<dbReference type="EMBL" id="CAJNOR010002905">
    <property type="protein sequence ID" value="CAF1355124.1"/>
    <property type="molecule type" value="Genomic_DNA"/>
</dbReference>